<dbReference type="InterPro" id="IPR001608">
    <property type="entry name" value="Ala_racemase_N"/>
</dbReference>
<dbReference type="InterPro" id="IPR011078">
    <property type="entry name" value="PyrdxlP_homeostasis"/>
</dbReference>
<evidence type="ECO:0000259" key="4">
    <source>
        <dbReference type="Pfam" id="PF01168"/>
    </source>
</evidence>
<dbReference type="PIRSF" id="PIRSF004848">
    <property type="entry name" value="YBL036c_PLPDEIII"/>
    <property type="match status" value="1"/>
</dbReference>
<dbReference type="RefSeq" id="XP_017771115.1">
    <property type="nucleotide sequence ID" value="XM_017915626.1"/>
</dbReference>
<feature type="modified residue" description="N6-(pyridoxal phosphate)lysine" evidence="2">
    <location>
        <position position="44"/>
    </location>
</feature>
<dbReference type="PANTHER" id="PTHR10146:SF14">
    <property type="entry name" value="PYRIDOXAL PHOSPHATE HOMEOSTASIS PROTEIN"/>
    <property type="match status" value="1"/>
</dbReference>
<evidence type="ECO:0000256" key="2">
    <source>
        <dbReference type="HAMAP-Rule" id="MF_03225"/>
    </source>
</evidence>
<feature type="domain" description="Alanine racemase N-terminal" evidence="4">
    <location>
        <begin position="29"/>
        <end position="252"/>
    </location>
</feature>
<dbReference type="Proteomes" id="UP000695000">
    <property type="component" value="Unplaced"/>
</dbReference>
<dbReference type="HAMAP" id="MF_02087">
    <property type="entry name" value="PLP_homeostasis"/>
    <property type="match status" value="1"/>
</dbReference>
<evidence type="ECO:0000256" key="3">
    <source>
        <dbReference type="RuleBase" id="RU004514"/>
    </source>
</evidence>
<protein>
    <recommendedName>
        <fullName evidence="2">Pyridoxal phosphate homeostasis protein</fullName>
        <shortName evidence="2">PLP homeostasis protein</shortName>
    </recommendedName>
</protein>
<dbReference type="InterPro" id="IPR029066">
    <property type="entry name" value="PLP-binding_barrel"/>
</dbReference>
<dbReference type="SUPFAM" id="SSF51419">
    <property type="entry name" value="PLP-binding barrel"/>
    <property type="match status" value="1"/>
</dbReference>
<organism evidence="5 6">
    <name type="scientific">Nicrophorus vespilloides</name>
    <name type="common">Boreal carrion beetle</name>
    <dbReference type="NCBI Taxonomy" id="110193"/>
    <lineage>
        <taxon>Eukaryota</taxon>
        <taxon>Metazoa</taxon>
        <taxon>Ecdysozoa</taxon>
        <taxon>Arthropoda</taxon>
        <taxon>Hexapoda</taxon>
        <taxon>Insecta</taxon>
        <taxon>Pterygota</taxon>
        <taxon>Neoptera</taxon>
        <taxon>Endopterygota</taxon>
        <taxon>Coleoptera</taxon>
        <taxon>Polyphaga</taxon>
        <taxon>Staphyliniformia</taxon>
        <taxon>Silphidae</taxon>
        <taxon>Nicrophorinae</taxon>
        <taxon>Nicrophorus</taxon>
    </lineage>
</organism>
<comment type="function">
    <text evidence="2">Pyridoxal 5'-phosphate (PLP)-binding protein, which may be involved in intracellular homeostatic regulation of pyridoxal 5'-phosphate (PLP), the active form of vitamin B6.</text>
</comment>
<comment type="similarity">
    <text evidence="2 3">Belongs to the pyridoxal phosphate-binding protein YggS/PROSC family.</text>
</comment>
<keyword evidence="1 2" id="KW-0663">Pyridoxal phosphate</keyword>
<evidence type="ECO:0000313" key="6">
    <source>
        <dbReference type="RefSeq" id="XP_017771115.1"/>
    </source>
</evidence>
<dbReference type="NCBIfam" id="TIGR00044">
    <property type="entry name" value="YggS family pyridoxal phosphate-dependent enzyme"/>
    <property type="match status" value="1"/>
</dbReference>
<gene>
    <name evidence="6" type="primary">LOC108558644</name>
</gene>
<dbReference type="PROSITE" id="PS01211">
    <property type="entry name" value="UPF0001"/>
    <property type="match status" value="1"/>
</dbReference>
<accession>A0ABM1M965</accession>
<keyword evidence="5" id="KW-1185">Reference proteome</keyword>
<name>A0ABM1M965_NICVS</name>
<dbReference type="GeneID" id="108558644"/>
<sequence>MLKTMMDVDVKQGLRIVRNRIEAACQKRKPELQNVKANLVAVSKTKPAEMIVDCYDEGQRDFGENYVKELSEKGINEEILSKCKEIRWHFIGHLQNNKVNKLLKTPNLYMIETVDSVELADLLNKNWQKIRTESDHRMKIMIQVNTSGEQEKSGADPGTVNGFGTHVIEKCPNLELVGLMTIGRFGYNWRDEGAPPNPDFLGLIECRAALCDHLGIDHVAMELSMGMSDDFEHAIDLGSGNVRVGSSIFGHRNYNDK</sequence>
<evidence type="ECO:0000256" key="1">
    <source>
        <dbReference type="ARBA" id="ARBA00022898"/>
    </source>
</evidence>
<reference evidence="6" key="1">
    <citation type="submission" date="2025-08" db="UniProtKB">
        <authorList>
            <consortium name="RefSeq"/>
        </authorList>
    </citation>
    <scope>IDENTIFICATION</scope>
    <source>
        <tissue evidence="6">Whole Larva</tissue>
    </source>
</reference>
<dbReference type="Pfam" id="PF01168">
    <property type="entry name" value="Ala_racemase_N"/>
    <property type="match status" value="1"/>
</dbReference>
<dbReference type="Gene3D" id="3.20.20.10">
    <property type="entry name" value="Alanine racemase"/>
    <property type="match status" value="1"/>
</dbReference>
<proteinExistence type="inferred from homology"/>
<dbReference type="CDD" id="cd06822">
    <property type="entry name" value="PLPDE_III_YBL036c_euk"/>
    <property type="match status" value="1"/>
</dbReference>
<evidence type="ECO:0000313" key="5">
    <source>
        <dbReference type="Proteomes" id="UP000695000"/>
    </source>
</evidence>
<dbReference type="PANTHER" id="PTHR10146">
    <property type="entry name" value="PROLINE SYNTHETASE CO-TRANSCRIBED BACTERIAL HOMOLOG PROTEIN"/>
    <property type="match status" value="1"/>
</dbReference>